<dbReference type="Pfam" id="PF09851">
    <property type="entry name" value="SHOCT"/>
    <property type="match status" value="1"/>
</dbReference>
<dbReference type="Proteomes" id="UP000241964">
    <property type="component" value="Unassembled WGS sequence"/>
</dbReference>
<gene>
    <name evidence="2" type="ORF">CLV60_102567</name>
</gene>
<dbReference type="RefSeq" id="WP_106594429.1">
    <property type="nucleotide sequence ID" value="NZ_PYAS01000002.1"/>
</dbReference>
<accession>A0A2P8GFU9</accession>
<dbReference type="EMBL" id="PYAS01000002">
    <property type="protein sequence ID" value="PSL32848.1"/>
    <property type="molecule type" value="Genomic_DNA"/>
</dbReference>
<evidence type="ECO:0000259" key="1">
    <source>
        <dbReference type="Pfam" id="PF09851"/>
    </source>
</evidence>
<evidence type="ECO:0000313" key="2">
    <source>
        <dbReference type="EMBL" id="PSL32848.1"/>
    </source>
</evidence>
<dbReference type="OrthoDB" id="1778949at2"/>
<feature type="domain" description="SHOCT" evidence="1">
    <location>
        <begin position="234"/>
        <end position="260"/>
    </location>
</feature>
<protein>
    <submittedName>
        <fullName evidence="2">Putative oligomerization/nucleic acid binding protein</fullName>
    </submittedName>
</protein>
<keyword evidence="3" id="KW-1185">Reference proteome</keyword>
<sequence length="263" mass="29024">MKTLSADGQQKVDEIAARYNLKAETVESLLKAIIRGNGTMAQFNLPELGGQGQWMSGGMTMVGDMFNSSLRGTVDKLCNELAKLATSTVLFEHNDDPANVIPARGDVSAGTGASFFSKPSSSWPAIFGEPTSSGSQNNFRYAYFAPVHRLVIEDGGKRTIYDTKHHQITGVSQQQGSDSLYRFTSQEGVVDLNSLEKVSDPDRQQPTPEILYDLTENANLRSQDKSPEDIILATIEKLNVLFERGQITEEEFKAKKKELLERI</sequence>
<comment type="caution">
    <text evidence="2">The sequence shown here is derived from an EMBL/GenBank/DDBJ whole genome shotgun (WGS) entry which is preliminary data.</text>
</comment>
<dbReference type="InterPro" id="IPR018649">
    <property type="entry name" value="SHOCT"/>
</dbReference>
<name>A0A2P8GFU9_9BACT</name>
<reference evidence="2 3" key="1">
    <citation type="submission" date="2018-03" db="EMBL/GenBank/DDBJ databases">
        <title>Genomic Encyclopedia of Archaeal and Bacterial Type Strains, Phase II (KMG-II): from individual species to whole genera.</title>
        <authorList>
            <person name="Goeker M."/>
        </authorList>
    </citation>
    <scope>NUCLEOTIDE SEQUENCE [LARGE SCALE GENOMIC DNA]</scope>
    <source>
        <strain evidence="2 3">DSM 29057</strain>
    </source>
</reference>
<organism evidence="2 3">
    <name type="scientific">Dyadobacter jiangsuensis</name>
    <dbReference type="NCBI Taxonomy" id="1591085"/>
    <lineage>
        <taxon>Bacteria</taxon>
        <taxon>Pseudomonadati</taxon>
        <taxon>Bacteroidota</taxon>
        <taxon>Cytophagia</taxon>
        <taxon>Cytophagales</taxon>
        <taxon>Spirosomataceae</taxon>
        <taxon>Dyadobacter</taxon>
    </lineage>
</organism>
<proteinExistence type="predicted"/>
<evidence type="ECO:0000313" key="3">
    <source>
        <dbReference type="Proteomes" id="UP000241964"/>
    </source>
</evidence>
<dbReference type="AlphaFoldDB" id="A0A2P8GFU9"/>